<dbReference type="AlphaFoldDB" id="B5I9W2"/>
<protein>
    <recommendedName>
        <fullName evidence="3">DUF1700 domain-containing protein</fullName>
    </recommendedName>
</protein>
<dbReference type="RefSeq" id="WP_008082082.1">
    <property type="nucleotide sequence ID" value="NC_013926.1"/>
</dbReference>
<dbReference type="HOGENOM" id="CLU_1551728_0_0_2"/>
<dbReference type="OrthoDB" id="366571at2157"/>
<dbReference type="GeneID" id="8827539"/>
<evidence type="ECO:0000313" key="1">
    <source>
        <dbReference type="EMBL" id="ADD08405.1"/>
    </source>
</evidence>
<dbReference type="KEGG" id="abi:Aboo_0594"/>
<dbReference type="Pfam" id="PF22564">
    <property type="entry name" value="HAAS"/>
    <property type="match status" value="1"/>
</dbReference>
<organism evidence="1 2">
    <name type="scientific">Aciduliprofundum boonei (strain DSM 19572 / T469)</name>
    <dbReference type="NCBI Taxonomy" id="439481"/>
    <lineage>
        <taxon>Archaea</taxon>
        <taxon>Methanobacteriati</taxon>
        <taxon>Thermoplasmatota</taxon>
        <taxon>DHVE2 group</taxon>
        <taxon>Candidatus Aciduliprofundum</taxon>
    </lineage>
</organism>
<evidence type="ECO:0000313" key="2">
    <source>
        <dbReference type="Proteomes" id="UP000001400"/>
    </source>
</evidence>
<sequence length="172" mass="19519">MNKDEYLKRIRRALWIIEKDRREEIVKELESEISERLKNGESIEDILKDMPEPSNLKKEYKNLYGFSLSAKFLIVLLPAIISIFTLSVIPFTSHLFYGAPAFLILLAILLFYISSNFGIKIGFAASTISAVLRFLLIYATSFSVALQQGTLLTEGITSLIILIIPLFGKKKK</sequence>
<gene>
    <name evidence="1" type="ordered locus">Aboo_0594</name>
</gene>
<dbReference type="EMBL" id="CP001941">
    <property type="protein sequence ID" value="ADD08405.1"/>
    <property type="molecule type" value="Genomic_DNA"/>
</dbReference>
<keyword evidence="2" id="KW-1185">Reference proteome</keyword>
<proteinExistence type="predicted"/>
<evidence type="ECO:0008006" key="3">
    <source>
        <dbReference type="Google" id="ProtNLM"/>
    </source>
</evidence>
<accession>B5I9W2</accession>
<dbReference type="eggNOG" id="arCOG09581">
    <property type="taxonomic scope" value="Archaea"/>
</dbReference>
<dbReference type="Proteomes" id="UP000001400">
    <property type="component" value="Chromosome"/>
</dbReference>
<reference evidence="1" key="1">
    <citation type="submission" date="2010-02" db="EMBL/GenBank/DDBJ databases">
        <title>Complete sequence of Aciduliprofundum boonei T469.</title>
        <authorList>
            <consortium name="US DOE Joint Genome Institute"/>
            <person name="Lucas S."/>
            <person name="Copeland A."/>
            <person name="Lapidus A."/>
            <person name="Cheng J.-F."/>
            <person name="Bruce D."/>
            <person name="Goodwin L."/>
            <person name="Pitluck S."/>
            <person name="Saunders E."/>
            <person name="Detter J.C."/>
            <person name="Han C."/>
            <person name="Tapia R."/>
            <person name="Land M."/>
            <person name="Hauser L."/>
            <person name="Kyrpides N."/>
            <person name="Mikhailova N."/>
            <person name="Flores G."/>
            <person name="Reysenbach A.-L."/>
            <person name="Woyke T."/>
        </authorList>
    </citation>
    <scope>NUCLEOTIDE SEQUENCE</scope>
    <source>
        <strain evidence="1">T469</strain>
    </source>
</reference>
<name>B5I9W2_ACIB4</name>
<dbReference type="STRING" id="439481.Aboo_0594"/>